<dbReference type="RefSeq" id="WP_036646808.1">
    <property type="nucleotide sequence ID" value="NZ_BAVZ01000002.1"/>
</dbReference>
<evidence type="ECO:0000256" key="3">
    <source>
        <dbReference type="ARBA" id="ARBA00022645"/>
    </source>
</evidence>
<reference evidence="18 19" key="1">
    <citation type="journal article" date="2014" name="Genome Announc.">
        <title>Draft Genome Sequence of Paenibacillus pini JCM 16418T, Isolated from the Rhizosphere of Pine Tree.</title>
        <authorList>
            <person name="Yuki M."/>
            <person name="Oshima K."/>
            <person name="Suda W."/>
            <person name="Oshida Y."/>
            <person name="Kitamura K."/>
            <person name="Iida Y."/>
            <person name="Hattori M."/>
            <person name="Ohkuma M."/>
        </authorList>
    </citation>
    <scope>NUCLEOTIDE SEQUENCE [LARGE SCALE GENOMIC DNA]</scope>
    <source>
        <strain evidence="18 19">JCM 16418</strain>
    </source>
</reference>
<dbReference type="Proteomes" id="UP000019364">
    <property type="component" value="Unassembled WGS sequence"/>
</dbReference>
<dbReference type="InterPro" id="IPR001460">
    <property type="entry name" value="PCN-bd_Tpept"/>
</dbReference>
<evidence type="ECO:0000256" key="13">
    <source>
        <dbReference type="ARBA" id="ARBA00034000"/>
    </source>
</evidence>
<dbReference type="GO" id="GO:0006508">
    <property type="term" value="P:proteolysis"/>
    <property type="evidence" value="ECO:0007669"/>
    <property type="project" value="UniProtKB-KW"/>
</dbReference>
<comment type="catalytic activity">
    <reaction evidence="14">
        <text>[GlcNAc-(1-&gt;4)-Mur2Ac(oyl-L-Ala-gamma-D-Glu-L-Lys-D-Ala-D-Ala)](n)-di-trans,octa-cis-undecaprenyl diphosphate + beta-D-GlcNAc-(1-&gt;4)-Mur2Ac(oyl-L-Ala-gamma-D-Glu-L-Lys-D-Ala-D-Ala)-di-trans,octa-cis-undecaprenyl diphosphate = [GlcNAc-(1-&gt;4)-Mur2Ac(oyl-L-Ala-gamma-D-Glu-L-Lys-D-Ala-D-Ala)](n+1)-di-trans,octa-cis-undecaprenyl diphosphate + di-trans,octa-cis-undecaprenyl diphosphate + H(+)</text>
        <dbReference type="Rhea" id="RHEA:23708"/>
        <dbReference type="Rhea" id="RHEA-COMP:9602"/>
        <dbReference type="Rhea" id="RHEA-COMP:9603"/>
        <dbReference type="ChEBI" id="CHEBI:15378"/>
        <dbReference type="ChEBI" id="CHEBI:58405"/>
        <dbReference type="ChEBI" id="CHEBI:60033"/>
        <dbReference type="ChEBI" id="CHEBI:78435"/>
        <dbReference type="EC" id="2.4.99.28"/>
    </reaction>
</comment>
<dbReference type="InterPro" id="IPR023346">
    <property type="entry name" value="Lysozyme-like_dom_sf"/>
</dbReference>
<keyword evidence="5" id="KW-0328">Glycosyltransferase</keyword>
<dbReference type="OrthoDB" id="9766909at2"/>
<keyword evidence="12" id="KW-0961">Cell wall biogenesis/degradation</keyword>
<dbReference type="InterPro" id="IPR050396">
    <property type="entry name" value="Glycosyltr_51/Transpeptidase"/>
</dbReference>
<dbReference type="GO" id="GO:0009252">
    <property type="term" value="P:peptidoglycan biosynthetic process"/>
    <property type="evidence" value="ECO:0007669"/>
    <property type="project" value="UniProtKB-KW"/>
</dbReference>
<dbReference type="GO" id="GO:0008360">
    <property type="term" value="P:regulation of cell shape"/>
    <property type="evidence" value="ECO:0007669"/>
    <property type="project" value="UniProtKB-KW"/>
</dbReference>
<evidence type="ECO:0000313" key="18">
    <source>
        <dbReference type="EMBL" id="GAF07160.1"/>
    </source>
</evidence>
<evidence type="ECO:0000256" key="8">
    <source>
        <dbReference type="ARBA" id="ARBA00022960"/>
    </source>
</evidence>
<dbReference type="InterPro" id="IPR001264">
    <property type="entry name" value="Glyco_trans_51"/>
</dbReference>
<dbReference type="Gene3D" id="3.40.710.10">
    <property type="entry name" value="DD-peptidase/beta-lactamase superfamily"/>
    <property type="match status" value="1"/>
</dbReference>
<dbReference type="Pfam" id="PF00912">
    <property type="entry name" value="Transgly"/>
    <property type="match status" value="1"/>
</dbReference>
<gene>
    <name evidence="18" type="ORF">JCM16418_1151</name>
</gene>
<dbReference type="InterPro" id="IPR036116">
    <property type="entry name" value="FN3_sf"/>
</dbReference>
<evidence type="ECO:0000256" key="11">
    <source>
        <dbReference type="ARBA" id="ARBA00023268"/>
    </source>
</evidence>
<dbReference type="Gene3D" id="1.10.3810.10">
    <property type="entry name" value="Biosynthetic peptidoglycan transglycosylase-like"/>
    <property type="match status" value="1"/>
</dbReference>
<keyword evidence="3" id="KW-0121">Carboxypeptidase</keyword>
<dbReference type="InterPro" id="IPR013783">
    <property type="entry name" value="Ig-like_fold"/>
</dbReference>
<dbReference type="Gene3D" id="2.60.40.10">
    <property type="entry name" value="Immunoglobulins"/>
    <property type="match status" value="2"/>
</dbReference>
<evidence type="ECO:0000256" key="10">
    <source>
        <dbReference type="ARBA" id="ARBA00023136"/>
    </source>
</evidence>
<dbReference type="SUPFAM" id="SSF53955">
    <property type="entry name" value="Lysozyme-like"/>
    <property type="match status" value="1"/>
</dbReference>
<protein>
    <submittedName>
        <fullName evidence="18">Multimodular transpeptidase-transglycosylase</fullName>
    </submittedName>
</protein>
<organism evidence="18 19">
    <name type="scientific">Paenibacillus pini JCM 16418</name>
    <dbReference type="NCBI Taxonomy" id="1236976"/>
    <lineage>
        <taxon>Bacteria</taxon>
        <taxon>Bacillati</taxon>
        <taxon>Bacillota</taxon>
        <taxon>Bacilli</taxon>
        <taxon>Bacillales</taxon>
        <taxon>Paenibacillaceae</taxon>
        <taxon>Paenibacillus</taxon>
    </lineage>
</organism>
<feature type="transmembrane region" description="Helical" evidence="16">
    <location>
        <begin position="21"/>
        <end position="49"/>
    </location>
</feature>
<dbReference type="Pfam" id="PF00905">
    <property type="entry name" value="Transpeptidase"/>
    <property type="match status" value="1"/>
</dbReference>
<dbReference type="GO" id="GO:0071555">
    <property type="term" value="P:cell wall organization"/>
    <property type="evidence" value="ECO:0007669"/>
    <property type="project" value="UniProtKB-KW"/>
</dbReference>
<comment type="subcellular location">
    <subcellularLocation>
        <location evidence="1">Cell membrane</location>
    </subcellularLocation>
</comment>
<evidence type="ECO:0000256" key="7">
    <source>
        <dbReference type="ARBA" id="ARBA00022801"/>
    </source>
</evidence>
<feature type="region of interest" description="Disordered" evidence="15">
    <location>
        <begin position="793"/>
        <end position="821"/>
    </location>
</feature>
<dbReference type="AlphaFoldDB" id="W7Y8C0"/>
<evidence type="ECO:0000259" key="17">
    <source>
        <dbReference type="PROSITE" id="PS50853"/>
    </source>
</evidence>
<keyword evidence="7" id="KW-0378">Hydrolase</keyword>
<feature type="domain" description="Fibronectin type-III" evidence="17">
    <location>
        <begin position="953"/>
        <end position="1042"/>
    </location>
</feature>
<evidence type="ECO:0000256" key="15">
    <source>
        <dbReference type="SAM" id="MobiDB-lite"/>
    </source>
</evidence>
<dbReference type="GO" id="GO:0008955">
    <property type="term" value="F:peptidoglycan glycosyltransferase activity"/>
    <property type="evidence" value="ECO:0007669"/>
    <property type="project" value="UniProtKB-EC"/>
</dbReference>
<evidence type="ECO:0000313" key="19">
    <source>
        <dbReference type="Proteomes" id="UP000019364"/>
    </source>
</evidence>
<keyword evidence="8" id="KW-0133">Cell shape</keyword>
<dbReference type="GO" id="GO:0005886">
    <property type="term" value="C:plasma membrane"/>
    <property type="evidence" value="ECO:0007669"/>
    <property type="project" value="UniProtKB-SubCell"/>
</dbReference>
<dbReference type="SUPFAM" id="SSF49265">
    <property type="entry name" value="Fibronectin type III"/>
    <property type="match status" value="2"/>
</dbReference>
<dbReference type="PANTHER" id="PTHR32282:SF11">
    <property type="entry name" value="PENICILLIN-BINDING PROTEIN 1B"/>
    <property type="match status" value="1"/>
</dbReference>
<dbReference type="InterPro" id="IPR036950">
    <property type="entry name" value="PBP_transglycosylase"/>
</dbReference>
<evidence type="ECO:0000256" key="14">
    <source>
        <dbReference type="ARBA" id="ARBA00049902"/>
    </source>
</evidence>
<dbReference type="GO" id="GO:0009002">
    <property type="term" value="F:serine-type D-Ala-D-Ala carboxypeptidase activity"/>
    <property type="evidence" value="ECO:0007669"/>
    <property type="project" value="UniProtKB-EC"/>
</dbReference>
<sequence>MADENKKISDKQMKPKRSYGRLAGIIVLWLFAVIMMGGLFAGGAAFGYVSSIVKDEPVRSRSLIDQKMSENLITSFAYFRDNSPIGQLRTEEDRRPVEYKQIPPIVIDAIVSIEDNNFFNHNGVDMNGTLRAVKQRFLKESIQTGGSTLTQQLARRVFLNLDRTEDRKIKEILLSMRLERFLTKEEILTAYLNKVPFGNGSSGYNLYGIKAAAKGIFNINDLNTINIAEAAYLAGLPQLPSKYSAYNGKGQFNSVAFKRAIDRQHLVLRRMLEENKITQAQYKEALAFDIRKNLAPHMDKAYATFPYLMMETERQATEVIMSLNEKAAGTSKPKSSKDDNELYEAAQQQLTTGGYRVYTTIDRKVYSLMHKISENKENFSPDSKTKGMEQTAAIMLDNKNGAILGMIEGRDFYKEQMNYATQMKRQPGSTMKPIAAYLPAIESGAVQPASVLDDAPIILKDGQKGYHIPKNSTSGYSGLVTARTALNKSINTVALKIFNNTIGIDNAWAFAKKLGITTIQKDDYSATTGVLGGLTIGVTVEELTNAYSAIANQGTFNDSYMIEKIVDSKGNIVYQHEMKPVQAFSKQTAYLMTDMLRTVITEGTGDIVRKNYKSFSKVPIVGKTGTTQNYGDVWFEGYSPDVTLGVWVGYKLSENTLTTKVAKKRAQSIWTLVMNEATTNAPELFTTPKFDRPDGLVTKTVSAYSGKLPTALTDKFVTDLFNSKFVPRESDDGIAKAKYITYNGANYIPRDETPDDMLKEKVVIKREKPISDLIKELQAAFTKMKGGHESLASYLPRDATGDMPTEIDPRHDDGSTPSAPSNVRYSLVNGRAIITFNPSGQSDVVGYRLYRARNGNSFQNQGVVVRAGESTRFTSTGDAETMFYVTAVDVVGKESVPSASVGGQNSGSIVIPEDPGIPMTPGTDPTMPGETPVQPGTGSETETDIPEQGVVNVPTAPTQLRSSTVEHGIQFKWASASNSDMVTGYNIYYSDAQNGSFTSLGSSKDSSFLYVTSSPMKGWFEVIAINSAGESAPSAPVFFEKK</sequence>
<evidence type="ECO:0000256" key="12">
    <source>
        <dbReference type="ARBA" id="ARBA00023316"/>
    </source>
</evidence>
<dbReference type="PANTHER" id="PTHR32282">
    <property type="entry name" value="BINDING PROTEIN TRANSPEPTIDASE, PUTATIVE-RELATED"/>
    <property type="match status" value="1"/>
</dbReference>
<dbReference type="GO" id="GO:0030288">
    <property type="term" value="C:outer membrane-bounded periplasmic space"/>
    <property type="evidence" value="ECO:0007669"/>
    <property type="project" value="TreeGrafter"/>
</dbReference>
<evidence type="ECO:0000256" key="4">
    <source>
        <dbReference type="ARBA" id="ARBA00022670"/>
    </source>
</evidence>
<keyword evidence="6" id="KW-0808">Transferase</keyword>
<name>W7Y8C0_9BACL</name>
<dbReference type="InterPro" id="IPR003961">
    <property type="entry name" value="FN3_dom"/>
</dbReference>
<evidence type="ECO:0000256" key="1">
    <source>
        <dbReference type="ARBA" id="ARBA00004236"/>
    </source>
</evidence>
<keyword evidence="9" id="KW-0573">Peptidoglycan synthesis</keyword>
<comment type="caution">
    <text evidence="18">The sequence shown here is derived from an EMBL/GenBank/DDBJ whole genome shotgun (WGS) entry which is preliminary data.</text>
</comment>
<keyword evidence="4" id="KW-0645">Protease</keyword>
<dbReference type="InterPro" id="IPR012338">
    <property type="entry name" value="Beta-lactam/transpept-like"/>
</dbReference>
<dbReference type="eggNOG" id="COG0744">
    <property type="taxonomic scope" value="Bacteria"/>
</dbReference>
<evidence type="ECO:0000256" key="2">
    <source>
        <dbReference type="ARBA" id="ARBA00022475"/>
    </source>
</evidence>
<keyword evidence="16" id="KW-0812">Transmembrane</keyword>
<accession>W7Y8C0</accession>
<proteinExistence type="predicted"/>
<dbReference type="PROSITE" id="PS50853">
    <property type="entry name" value="FN3"/>
    <property type="match status" value="1"/>
</dbReference>
<dbReference type="EMBL" id="BAVZ01000002">
    <property type="protein sequence ID" value="GAF07160.1"/>
    <property type="molecule type" value="Genomic_DNA"/>
</dbReference>
<keyword evidence="2" id="KW-1003">Cell membrane</keyword>
<keyword evidence="10 16" id="KW-0472">Membrane</keyword>
<dbReference type="SUPFAM" id="SSF56601">
    <property type="entry name" value="beta-lactamase/transpeptidase-like"/>
    <property type="match status" value="1"/>
</dbReference>
<evidence type="ECO:0000256" key="6">
    <source>
        <dbReference type="ARBA" id="ARBA00022679"/>
    </source>
</evidence>
<evidence type="ECO:0000256" key="5">
    <source>
        <dbReference type="ARBA" id="ARBA00022676"/>
    </source>
</evidence>
<dbReference type="CDD" id="cd00063">
    <property type="entry name" value="FN3"/>
    <property type="match status" value="1"/>
</dbReference>
<dbReference type="STRING" id="1236976.JCM16418_1151"/>
<comment type="catalytic activity">
    <reaction evidence="13">
        <text>Preferential cleavage: (Ac)2-L-Lys-D-Ala-|-D-Ala. Also transpeptidation of peptidyl-alanyl moieties that are N-acyl substituents of D-alanine.</text>
        <dbReference type="EC" id="3.4.16.4"/>
    </reaction>
</comment>
<evidence type="ECO:0000256" key="9">
    <source>
        <dbReference type="ARBA" id="ARBA00022984"/>
    </source>
</evidence>
<keyword evidence="11" id="KW-0511">Multifunctional enzyme</keyword>
<dbReference type="GO" id="GO:0008658">
    <property type="term" value="F:penicillin binding"/>
    <property type="evidence" value="ECO:0007669"/>
    <property type="project" value="InterPro"/>
</dbReference>
<keyword evidence="19" id="KW-1185">Reference proteome</keyword>
<evidence type="ECO:0000256" key="16">
    <source>
        <dbReference type="SAM" id="Phobius"/>
    </source>
</evidence>
<keyword evidence="16" id="KW-1133">Transmembrane helix</keyword>